<comment type="caution">
    <text evidence="6">The sequence shown here is derived from an EMBL/GenBank/DDBJ whole genome shotgun (WGS) entry which is preliminary data.</text>
</comment>
<evidence type="ECO:0000256" key="3">
    <source>
        <dbReference type="RuleBase" id="RU003968"/>
    </source>
</evidence>
<evidence type="ECO:0000259" key="5">
    <source>
        <dbReference type="PROSITE" id="PS00623"/>
    </source>
</evidence>
<comment type="cofactor">
    <cofactor evidence="2">
        <name>FAD</name>
        <dbReference type="ChEBI" id="CHEBI:57692"/>
    </cofactor>
</comment>
<dbReference type="InterPro" id="IPR012132">
    <property type="entry name" value="GMC_OxRdtase"/>
</dbReference>
<dbReference type="InterPro" id="IPR007867">
    <property type="entry name" value="GMC_OxRtase_C"/>
</dbReference>
<keyword evidence="7" id="KW-1185">Reference proteome</keyword>
<dbReference type="Pfam" id="PF05199">
    <property type="entry name" value="GMC_oxred_C"/>
    <property type="match status" value="1"/>
</dbReference>
<feature type="domain" description="Glucose-methanol-choline oxidoreductase N-terminal" evidence="5">
    <location>
        <begin position="117"/>
        <end position="140"/>
    </location>
</feature>
<dbReference type="GO" id="GO:0016614">
    <property type="term" value="F:oxidoreductase activity, acting on CH-OH group of donors"/>
    <property type="evidence" value="ECO:0007669"/>
    <property type="project" value="InterPro"/>
</dbReference>
<dbReference type="SUPFAM" id="SSF54373">
    <property type="entry name" value="FAD-linked reductases, C-terminal domain"/>
    <property type="match status" value="1"/>
</dbReference>
<dbReference type="Proteomes" id="UP001172159">
    <property type="component" value="Unassembled WGS sequence"/>
</dbReference>
<dbReference type="SUPFAM" id="SSF51905">
    <property type="entry name" value="FAD/NAD(P)-binding domain"/>
    <property type="match status" value="1"/>
</dbReference>
<dbReference type="InterPro" id="IPR000172">
    <property type="entry name" value="GMC_OxRdtase_N"/>
</dbReference>
<dbReference type="Pfam" id="PF00732">
    <property type="entry name" value="GMC_oxred_N"/>
    <property type="match status" value="1"/>
</dbReference>
<dbReference type="PANTHER" id="PTHR47190:SF2">
    <property type="entry name" value="CELLOBIOSE DEHYDROGENASE (AFU_ORTHOLOGUE AFUA_2G17620)"/>
    <property type="match status" value="1"/>
</dbReference>
<dbReference type="Gene3D" id="3.30.410.10">
    <property type="entry name" value="Cholesterol Oxidase, domain 2"/>
    <property type="match status" value="1"/>
</dbReference>
<dbReference type="PANTHER" id="PTHR47190">
    <property type="entry name" value="DEHYDROGENASE, PUTATIVE-RELATED"/>
    <property type="match status" value="1"/>
</dbReference>
<dbReference type="Gene3D" id="3.50.50.60">
    <property type="entry name" value="FAD/NAD(P)-binding domain"/>
    <property type="match status" value="1"/>
</dbReference>
<feature type="binding site" evidence="2">
    <location>
        <position position="119"/>
    </location>
    <ligand>
        <name>FAD</name>
        <dbReference type="ChEBI" id="CHEBI:57692"/>
    </ligand>
</feature>
<evidence type="ECO:0000256" key="1">
    <source>
        <dbReference type="ARBA" id="ARBA00010790"/>
    </source>
</evidence>
<dbReference type="InterPro" id="IPR053208">
    <property type="entry name" value="GMC_Oxidoreductase_CD"/>
</dbReference>
<evidence type="ECO:0000256" key="4">
    <source>
        <dbReference type="SAM" id="SignalP"/>
    </source>
</evidence>
<dbReference type="EMBL" id="JAUKTV010000025">
    <property type="protein sequence ID" value="KAK0702503.1"/>
    <property type="molecule type" value="Genomic_DNA"/>
</dbReference>
<evidence type="ECO:0000313" key="6">
    <source>
        <dbReference type="EMBL" id="KAK0702503.1"/>
    </source>
</evidence>
<proteinExistence type="inferred from homology"/>
<organism evidence="6 7">
    <name type="scientific">Apiosordaria backusii</name>
    <dbReference type="NCBI Taxonomy" id="314023"/>
    <lineage>
        <taxon>Eukaryota</taxon>
        <taxon>Fungi</taxon>
        <taxon>Dikarya</taxon>
        <taxon>Ascomycota</taxon>
        <taxon>Pezizomycotina</taxon>
        <taxon>Sordariomycetes</taxon>
        <taxon>Sordariomycetidae</taxon>
        <taxon>Sordariales</taxon>
        <taxon>Lasiosphaeriaceae</taxon>
        <taxon>Apiosordaria</taxon>
    </lineage>
</organism>
<dbReference type="PROSITE" id="PS00623">
    <property type="entry name" value="GMC_OXRED_1"/>
    <property type="match status" value="1"/>
</dbReference>
<accession>A0AA39ZRW1</accession>
<dbReference type="AlphaFoldDB" id="A0AA39ZRW1"/>
<comment type="similarity">
    <text evidence="1 3">Belongs to the GMC oxidoreductase family.</text>
</comment>
<keyword evidence="2 3" id="KW-0274">FAD</keyword>
<dbReference type="GO" id="GO:0050660">
    <property type="term" value="F:flavin adenine dinucleotide binding"/>
    <property type="evidence" value="ECO:0007669"/>
    <property type="project" value="InterPro"/>
</dbReference>
<reference evidence="6" key="1">
    <citation type="submission" date="2023-06" db="EMBL/GenBank/DDBJ databases">
        <title>Genome-scale phylogeny and comparative genomics of the fungal order Sordariales.</title>
        <authorList>
            <consortium name="Lawrence Berkeley National Laboratory"/>
            <person name="Hensen N."/>
            <person name="Bonometti L."/>
            <person name="Westerberg I."/>
            <person name="Brannstrom I.O."/>
            <person name="Guillou S."/>
            <person name="Cros-Aarteil S."/>
            <person name="Calhoun S."/>
            <person name="Haridas S."/>
            <person name="Kuo A."/>
            <person name="Mondo S."/>
            <person name="Pangilinan J."/>
            <person name="Riley R."/>
            <person name="Labutti K."/>
            <person name="Andreopoulos B."/>
            <person name="Lipzen A."/>
            <person name="Chen C."/>
            <person name="Yanf M."/>
            <person name="Daum C."/>
            <person name="Ng V."/>
            <person name="Clum A."/>
            <person name="Steindorff A."/>
            <person name="Ohm R."/>
            <person name="Martin F."/>
            <person name="Silar P."/>
            <person name="Natvig D."/>
            <person name="Lalanne C."/>
            <person name="Gautier V."/>
            <person name="Ament-Velasquez S.L."/>
            <person name="Kruys A."/>
            <person name="Hutchinson M.I."/>
            <person name="Powell A.J."/>
            <person name="Barry K."/>
            <person name="Miller A.N."/>
            <person name="Grigoriev I.V."/>
            <person name="Debuchy R."/>
            <person name="Gladieux P."/>
            <person name="Thoren M.H."/>
            <person name="Johannesson H."/>
        </authorList>
    </citation>
    <scope>NUCLEOTIDE SEQUENCE</scope>
    <source>
        <strain evidence="6">CBS 540.89</strain>
    </source>
</reference>
<name>A0AA39ZRW1_9PEZI</name>
<dbReference type="Pfam" id="PF13450">
    <property type="entry name" value="NAD_binding_8"/>
    <property type="match status" value="1"/>
</dbReference>
<protein>
    <submittedName>
        <fullName evidence="6">Cellobiose dehydrogenase</fullName>
    </submittedName>
</protein>
<keyword evidence="4" id="KW-0732">Signal</keyword>
<keyword evidence="3" id="KW-0285">Flavoprotein</keyword>
<evidence type="ECO:0000256" key="2">
    <source>
        <dbReference type="PIRSR" id="PIRSR000137-2"/>
    </source>
</evidence>
<sequence length="570" mass="60595">MPANSRLAVTAALISLWLQPGTAQTTCGTVPSDATYDYVIVGSGAGGIPMADRLSEAGHKVLLIEKGPPSSGRWGGTMKPTWLQDTNLTRFDVPGLCNQIWADPTGVSCTDVDQMAGCVLGGGTAVNAGLWWKPHPEDWDTNFPAGWQTKDLAAATGRVFSRIPGTITPSVDGKRYLSQGFDVLGGSLRAAGWEYVVANAAPEKKNRTIGHSIFMFSGGERGGPLATYLVTASGRSTFTLWTNTIAKRIIRTGGHATGVEVECNRGGRAGIVNLTPKTGRVISAAGAFGSAKLLFRSGIGPTDQLNIVKNSTDGPNMIDSAQWINLPVGHNLNDHVGTDIELAHPDVVFYDYYAAWNKPIASDAETYLANRTGPFAQAAPNIGPIFWEVIKGRDGINRHLHWQARVEGLTNTSMTVTQYLGTGSTSRGRMTITRQLNTLVSTPPYLRTEHDKEAVVEGLISLQKSLANVTGLTWINPKPGVSAEQFVNSIPAIPARRGSNHWIGTAKMGTDDGRSGGTSVVDLNTKVYGTDNIFVVDASIFPGMITANPSAAIVIVSEHAATKILALPPP</sequence>
<feature type="chain" id="PRO_5041228085" evidence="4">
    <location>
        <begin position="24"/>
        <end position="570"/>
    </location>
</feature>
<evidence type="ECO:0000313" key="7">
    <source>
        <dbReference type="Proteomes" id="UP001172159"/>
    </source>
</evidence>
<dbReference type="PIRSF" id="PIRSF000137">
    <property type="entry name" value="Alcohol_oxidase"/>
    <property type="match status" value="1"/>
</dbReference>
<feature type="signal peptide" evidence="4">
    <location>
        <begin position="1"/>
        <end position="23"/>
    </location>
</feature>
<dbReference type="InterPro" id="IPR036188">
    <property type="entry name" value="FAD/NAD-bd_sf"/>
</dbReference>
<gene>
    <name evidence="6" type="ORF">B0T21DRAFT_388068</name>
</gene>